<dbReference type="Gramene" id="EOY12963">
    <property type="protein sequence ID" value="EOY12963"/>
    <property type="gene ID" value="TCM_031472"/>
</dbReference>
<dbReference type="PANTHER" id="PTHR11802">
    <property type="entry name" value="SERINE PROTEASE FAMILY S10 SERINE CARBOXYPEPTIDASE"/>
    <property type="match status" value="1"/>
</dbReference>
<comment type="similarity">
    <text evidence="1">Belongs to the peptidase S10 family.</text>
</comment>
<evidence type="ECO:0000256" key="1">
    <source>
        <dbReference type="ARBA" id="ARBA00009431"/>
    </source>
</evidence>
<evidence type="ECO:0000313" key="2">
    <source>
        <dbReference type="EMBL" id="EOY12963.1"/>
    </source>
</evidence>
<dbReference type="Gene3D" id="6.10.250.940">
    <property type="match status" value="1"/>
</dbReference>
<dbReference type="Pfam" id="PF00450">
    <property type="entry name" value="Peptidase_S10"/>
    <property type="match status" value="1"/>
</dbReference>
<dbReference type="PRINTS" id="PR00724">
    <property type="entry name" value="CRBOXYPTASEC"/>
</dbReference>
<dbReference type="SUPFAM" id="SSF53474">
    <property type="entry name" value="alpha/beta-Hydrolases"/>
    <property type="match status" value="1"/>
</dbReference>
<evidence type="ECO:0000313" key="3">
    <source>
        <dbReference type="Proteomes" id="UP000026915"/>
    </source>
</evidence>
<name>A0A061F7V1_THECC</name>
<dbReference type="Gene3D" id="3.40.50.1820">
    <property type="entry name" value="alpha/beta hydrolase"/>
    <property type="match status" value="1"/>
</dbReference>
<dbReference type="GO" id="GO:0004185">
    <property type="term" value="F:serine-type carboxypeptidase activity"/>
    <property type="evidence" value="ECO:0000318"/>
    <property type="project" value="GO_Central"/>
</dbReference>
<dbReference type="EMBL" id="CM001885">
    <property type="protein sequence ID" value="EOY12963.1"/>
    <property type="molecule type" value="Genomic_DNA"/>
</dbReference>
<dbReference type="OMA" id="PMNALES"/>
<dbReference type="HOGENOM" id="CLU_008523_13_1_1"/>
<sequence length="516" mass="58087">MPNSDVTTSLIAMWIFLLGLFLFAFGGVNGFPMNDLIEKLPGQPNVTFRQFSGYIDIDAKAGRSLFYYFVEAEKDPMNLPLTIWLTGGPGCGSVGDGFLSVGPFITTANAHGLQRNPYSWIKVTNLLFIDSPIGAGWSYSNTSRDYEVGDDSTNKDLLTFILQWFEKHPNFKSRDLYLGGSSYAGHFIPNFANSLLDYNNNQSNSSKFNIKGLALGNPLLRNKLDTLAVYDFFWSRGMININLHQQILKECNGIDEDNYSNNATKWSEPCQQAMDKAEMAAFIVSSTNVAKARRFDVLRDPCDEKWEDLVLGKEVTKVSFEVDMCIPFRADFYFNIPEVQKAFHGNRTNLGYQWKGCFEKSGLKYSDADKDIDMLPALKKILQQSIPITIFSGDQDAIVPTIGTLNHVNKLAKDMNLNLTKDEAWNHENKGGGWMYSYDNLLNFMTVKGANHHVSMSSKRCLLLMLMTRQQATFPISDTVCVESVDSSERQVAGNVYRRFLIPNPENPMNALESKV</sequence>
<dbReference type="Proteomes" id="UP000026915">
    <property type="component" value="Chromosome 7"/>
</dbReference>
<dbReference type="Gene3D" id="3.40.50.11320">
    <property type="match status" value="1"/>
</dbReference>
<dbReference type="InterPro" id="IPR001563">
    <property type="entry name" value="Peptidase_S10"/>
</dbReference>
<dbReference type="PANTHER" id="PTHR11802:SF227">
    <property type="entry name" value="SERINE CARBOXYPEPTIDASE-LIKE 41"/>
    <property type="match status" value="1"/>
</dbReference>
<dbReference type="InterPro" id="IPR029058">
    <property type="entry name" value="AB_hydrolase_fold"/>
</dbReference>
<keyword evidence="3" id="KW-1185">Reference proteome</keyword>
<keyword evidence="2" id="KW-0378">Hydrolase</keyword>
<protein>
    <submittedName>
        <fullName evidence="2">Serine carboxypeptidase 44</fullName>
    </submittedName>
</protein>
<reference evidence="2 3" key="1">
    <citation type="journal article" date="2013" name="Genome Biol.">
        <title>The genome sequence of the most widely cultivated cacao type and its use to identify candidate genes regulating pod color.</title>
        <authorList>
            <person name="Motamayor J.C."/>
            <person name="Mockaitis K."/>
            <person name="Schmutz J."/>
            <person name="Haiminen N."/>
            <person name="Iii D.L."/>
            <person name="Cornejo O."/>
            <person name="Findley S.D."/>
            <person name="Zheng P."/>
            <person name="Utro F."/>
            <person name="Royaert S."/>
            <person name="Saski C."/>
            <person name="Jenkins J."/>
            <person name="Podicheti R."/>
            <person name="Zhao M."/>
            <person name="Scheffler B.E."/>
            <person name="Stack J.C."/>
            <person name="Feltus F.A."/>
            <person name="Mustiga G.M."/>
            <person name="Amores F."/>
            <person name="Phillips W."/>
            <person name="Marelli J.P."/>
            <person name="May G.D."/>
            <person name="Shapiro H."/>
            <person name="Ma J."/>
            <person name="Bustamante C.D."/>
            <person name="Schnell R.J."/>
            <person name="Main D."/>
            <person name="Gilbert D."/>
            <person name="Parida L."/>
            <person name="Kuhn D.N."/>
        </authorList>
    </citation>
    <scope>NUCLEOTIDE SEQUENCE [LARGE SCALE GENOMIC DNA]</scope>
    <source>
        <strain evidence="3">cv. Matina 1-6</strain>
    </source>
</reference>
<keyword evidence="2" id="KW-0645">Protease</keyword>
<dbReference type="GO" id="GO:0006508">
    <property type="term" value="P:proteolysis"/>
    <property type="evidence" value="ECO:0007669"/>
    <property type="project" value="InterPro"/>
</dbReference>
<dbReference type="AlphaFoldDB" id="A0A061F7V1"/>
<proteinExistence type="inferred from homology"/>
<accession>A0A061F7V1</accession>
<dbReference type="InParanoid" id="A0A061F7V1"/>
<organism evidence="2 3">
    <name type="scientific">Theobroma cacao</name>
    <name type="common">Cacao</name>
    <name type="synonym">Cocoa</name>
    <dbReference type="NCBI Taxonomy" id="3641"/>
    <lineage>
        <taxon>Eukaryota</taxon>
        <taxon>Viridiplantae</taxon>
        <taxon>Streptophyta</taxon>
        <taxon>Embryophyta</taxon>
        <taxon>Tracheophyta</taxon>
        <taxon>Spermatophyta</taxon>
        <taxon>Magnoliopsida</taxon>
        <taxon>eudicotyledons</taxon>
        <taxon>Gunneridae</taxon>
        <taxon>Pentapetalae</taxon>
        <taxon>rosids</taxon>
        <taxon>malvids</taxon>
        <taxon>Malvales</taxon>
        <taxon>Malvaceae</taxon>
        <taxon>Byttnerioideae</taxon>
        <taxon>Theobroma</taxon>
    </lineage>
</organism>
<dbReference type="eggNOG" id="KOG1282">
    <property type="taxonomic scope" value="Eukaryota"/>
</dbReference>
<keyword evidence="2" id="KW-0121">Carboxypeptidase</keyword>
<gene>
    <name evidence="2" type="ORF">TCM_031472</name>
</gene>